<evidence type="ECO:0000313" key="1">
    <source>
        <dbReference type="EMBL" id="MQL99304.1"/>
    </source>
</evidence>
<protein>
    <submittedName>
        <fullName evidence="1">Uncharacterized protein</fullName>
    </submittedName>
</protein>
<dbReference type="EMBL" id="NMUH01002327">
    <property type="protein sequence ID" value="MQL99304.1"/>
    <property type="molecule type" value="Genomic_DNA"/>
</dbReference>
<reference evidence="1" key="1">
    <citation type="submission" date="2017-07" db="EMBL/GenBank/DDBJ databases">
        <title>Taro Niue Genome Assembly and Annotation.</title>
        <authorList>
            <person name="Atibalentja N."/>
            <person name="Keating K."/>
            <person name="Fields C.J."/>
        </authorList>
    </citation>
    <scope>NUCLEOTIDE SEQUENCE</scope>
    <source>
        <strain evidence="1">Niue_2</strain>
        <tissue evidence="1">Leaf</tissue>
    </source>
</reference>
<comment type="caution">
    <text evidence="1">The sequence shown here is derived from an EMBL/GenBank/DDBJ whole genome shotgun (WGS) entry which is preliminary data.</text>
</comment>
<name>A0A843W2N3_COLES</name>
<evidence type="ECO:0000313" key="2">
    <source>
        <dbReference type="Proteomes" id="UP000652761"/>
    </source>
</evidence>
<dbReference type="Proteomes" id="UP000652761">
    <property type="component" value="Unassembled WGS sequence"/>
</dbReference>
<keyword evidence="2" id="KW-1185">Reference proteome</keyword>
<feature type="non-terminal residue" evidence="1">
    <location>
        <position position="263"/>
    </location>
</feature>
<proteinExistence type="predicted"/>
<accession>A0A843W2N3</accession>
<feature type="non-terminal residue" evidence="1">
    <location>
        <position position="1"/>
    </location>
</feature>
<gene>
    <name evidence="1" type="ORF">Taro_032028</name>
</gene>
<sequence length="263" mass="28011">FHLFLFALRGAGQGREQRSGLGRLPTVDGGRAPTSWSLLLRGGGVGAPRDVEGARAPVTDRGDCEGERLRAARCVQGEHGEASATERKGARPLGLPRQRAPEVFTANGGYCDKGAVTLGGDCDERKGDSVTAAASQVGGDFGLIGVGVRRQGLVSLLYDSAFVNLPNPLSFTRQAETKAMAAGPSSVPSGSGRGRRSSKAPLVTWDNYSRLSRGHLRIAMAADSSDDEADTMDISRLRLDSNPIFFFRGGDYRADHLKDRHLM</sequence>
<organism evidence="1 2">
    <name type="scientific">Colocasia esculenta</name>
    <name type="common">Wild taro</name>
    <name type="synonym">Arum esculentum</name>
    <dbReference type="NCBI Taxonomy" id="4460"/>
    <lineage>
        <taxon>Eukaryota</taxon>
        <taxon>Viridiplantae</taxon>
        <taxon>Streptophyta</taxon>
        <taxon>Embryophyta</taxon>
        <taxon>Tracheophyta</taxon>
        <taxon>Spermatophyta</taxon>
        <taxon>Magnoliopsida</taxon>
        <taxon>Liliopsida</taxon>
        <taxon>Araceae</taxon>
        <taxon>Aroideae</taxon>
        <taxon>Colocasieae</taxon>
        <taxon>Colocasia</taxon>
    </lineage>
</organism>
<dbReference type="AlphaFoldDB" id="A0A843W2N3"/>